<dbReference type="AlphaFoldDB" id="A0A537IVD1"/>
<proteinExistence type="predicted"/>
<dbReference type="Pfam" id="PF12728">
    <property type="entry name" value="HTH_17"/>
    <property type="match status" value="1"/>
</dbReference>
<dbReference type="InterPro" id="IPR009061">
    <property type="entry name" value="DNA-bd_dom_put_sf"/>
</dbReference>
<dbReference type="SUPFAM" id="SSF46955">
    <property type="entry name" value="Putative DNA-binding domain"/>
    <property type="match status" value="1"/>
</dbReference>
<protein>
    <submittedName>
        <fullName evidence="3">Helix-turn-helix domain-containing protein</fullName>
    </submittedName>
</protein>
<sequence>MTAGSPRGVAPAWLALGEASKVLGVDGSTLRAWTDAGRIRAYRTPGGHRRYRQDDLAAFLRGHQQERAGKLSDLIGPHGARLMPGAARREIRRQQWYASVGPETAETMRLTCRRLMDALAGYLSGGRGQPVAVQAGEEAGRELGQQVAALHLSPAEATRAFLFFKESITQAVSSHLPLPSHRKVHSIRRIELFLDRVLLRMMAAYERGTSIPDSRS</sequence>
<dbReference type="InterPro" id="IPR025751">
    <property type="entry name" value="RsbRD_N_dom"/>
</dbReference>
<evidence type="ECO:0000259" key="1">
    <source>
        <dbReference type="Pfam" id="PF12728"/>
    </source>
</evidence>
<dbReference type="Proteomes" id="UP000318834">
    <property type="component" value="Unassembled WGS sequence"/>
</dbReference>
<dbReference type="CDD" id="cd04762">
    <property type="entry name" value="HTH_MerR-trunc"/>
    <property type="match status" value="1"/>
</dbReference>
<feature type="domain" description="Helix-turn-helix" evidence="1">
    <location>
        <begin position="13"/>
        <end position="63"/>
    </location>
</feature>
<evidence type="ECO:0000259" key="2">
    <source>
        <dbReference type="Pfam" id="PF14361"/>
    </source>
</evidence>
<dbReference type="Pfam" id="PF14361">
    <property type="entry name" value="RsbRD_N"/>
    <property type="match status" value="1"/>
</dbReference>
<comment type="caution">
    <text evidence="3">The sequence shown here is derived from an EMBL/GenBank/DDBJ whole genome shotgun (WGS) entry which is preliminary data.</text>
</comment>
<dbReference type="GO" id="GO:0003677">
    <property type="term" value="F:DNA binding"/>
    <property type="evidence" value="ECO:0007669"/>
    <property type="project" value="InterPro"/>
</dbReference>
<evidence type="ECO:0000313" key="3">
    <source>
        <dbReference type="EMBL" id="TMI75288.1"/>
    </source>
</evidence>
<reference evidence="3 4" key="1">
    <citation type="journal article" date="2019" name="Nat. Microbiol.">
        <title>Mediterranean grassland soil C-N compound turnover is dependent on rainfall and depth, and is mediated by genomically divergent microorganisms.</title>
        <authorList>
            <person name="Diamond S."/>
            <person name="Andeer P.F."/>
            <person name="Li Z."/>
            <person name="Crits-Christoph A."/>
            <person name="Burstein D."/>
            <person name="Anantharaman K."/>
            <person name="Lane K.R."/>
            <person name="Thomas B.C."/>
            <person name="Pan C."/>
            <person name="Northen T.R."/>
            <person name="Banfield J.F."/>
        </authorList>
    </citation>
    <scope>NUCLEOTIDE SEQUENCE [LARGE SCALE GENOMIC DNA]</scope>
    <source>
        <strain evidence="3">NP_8</strain>
    </source>
</reference>
<gene>
    <name evidence="3" type="ORF">E6H05_06600</name>
</gene>
<dbReference type="NCBIfam" id="TIGR01764">
    <property type="entry name" value="excise"/>
    <property type="match status" value="1"/>
</dbReference>
<organism evidence="3 4">
    <name type="scientific">Candidatus Segetimicrobium genomatis</name>
    <dbReference type="NCBI Taxonomy" id="2569760"/>
    <lineage>
        <taxon>Bacteria</taxon>
        <taxon>Bacillati</taxon>
        <taxon>Candidatus Sysuimicrobiota</taxon>
        <taxon>Candidatus Sysuimicrobiia</taxon>
        <taxon>Candidatus Sysuimicrobiales</taxon>
        <taxon>Candidatus Segetimicrobiaceae</taxon>
        <taxon>Candidatus Segetimicrobium</taxon>
    </lineage>
</organism>
<evidence type="ECO:0000313" key="4">
    <source>
        <dbReference type="Proteomes" id="UP000318834"/>
    </source>
</evidence>
<accession>A0A537IVD1</accession>
<dbReference type="InterPro" id="IPR041657">
    <property type="entry name" value="HTH_17"/>
</dbReference>
<name>A0A537IVD1_9BACT</name>
<dbReference type="InterPro" id="IPR010093">
    <property type="entry name" value="SinI_DNA-bd"/>
</dbReference>
<feature type="domain" description="RsbT co-antagonist protein RsbRD N-terminal" evidence="2">
    <location>
        <begin position="89"/>
        <end position="207"/>
    </location>
</feature>
<dbReference type="Gene3D" id="1.10.1660.10">
    <property type="match status" value="1"/>
</dbReference>
<dbReference type="EMBL" id="VBAP01000044">
    <property type="protein sequence ID" value="TMI75288.1"/>
    <property type="molecule type" value="Genomic_DNA"/>
</dbReference>